<reference evidence="5 6" key="1">
    <citation type="journal article" date="2024" name="Plant Biotechnol. J.">
        <title>Dendrobium thyrsiflorum genome and its molecular insights into genes involved in important horticultural traits.</title>
        <authorList>
            <person name="Chen B."/>
            <person name="Wang J.Y."/>
            <person name="Zheng P.J."/>
            <person name="Li K.L."/>
            <person name="Liang Y.M."/>
            <person name="Chen X.F."/>
            <person name="Zhang C."/>
            <person name="Zhao X."/>
            <person name="He X."/>
            <person name="Zhang G.Q."/>
            <person name="Liu Z.J."/>
            <person name="Xu Q."/>
        </authorList>
    </citation>
    <scope>NUCLEOTIDE SEQUENCE [LARGE SCALE GENOMIC DNA]</scope>
    <source>
        <strain evidence="5">GZMU011</strain>
    </source>
</reference>
<dbReference type="InterPro" id="IPR011989">
    <property type="entry name" value="ARM-like"/>
</dbReference>
<dbReference type="InterPro" id="IPR012978">
    <property type="entry name" value="HEAT_RRP12"/>
</dbReference>
<proteinExistence type="inferred from homology"/>
<evidence type="ECO:0008006" key="7">
    <source>
        <dbReference type="Google" id="ProtNLM"/>
    </source>
</evidence>
<feature type="compositionally biased region" description="Basic and acidic residues" evidence="2">
    <location>
        <begin position="1065"/>
        <end position="1083"/>
    </location>
</feature>
<feature type="compositionally biased region" description="Acidic residues" evidence="2">
    <location>
        <begin position="46"/>
        <end position="57"/>
    </location>
</feature>
<dbReference type="PANTHER" id="PTHR48412">
    <property type="entry name" value="ARM REPEAT SUPERFAMILY PROTEIN"/>
    <property type="match status" value="1"/>
</dbReference>
<dbReference type="InterPro" id="IPR057860">
    <property type="entry name" value="HEAT_RRP12_N"/>
</dbReference>
<evidence type="ECO:0000313" key="6">
    <source>
        <dbReference type="Proteomes" id="UP001552299"/>
    </source>
</evidence>
<dbReference type="Proteomes" id="UP001552299">
    <property type="component" value="Unassembled WGS sequence"/>
</dbReference>
<feature type="region of interest" description="Disordered" evidence="2">
    <location>
        <begin position="1053"/>
        <end position="1219"/>
    </location>
</feature>
<dbReference type="Pfam" id="PF08161">
    <property type="entry name" value="RRP12_HEAT"/>
    <property type="match status" value="1"/>
</dbReference>
<evidence type="ECO:0000259" key="3">
    <source>
        <dbReference type="Pfam" id="PF08161"/>
    </source>
</evidence>
<sequence>MKRKAESDDTVVGEEESQEPTSDKAFAAKRKKDKKHNPARGGRAEEVEENNEEEEAEEHLSILELRGDGDVCRALMERYARSSAQQHRHLCATAAAMQSILSEEGLPLTPPAYFAAAITALRDADRSDREGVAALSAFLAILLPLLPSESLPKPRAKDAAFVIVSFLRDPSAGLSTGTLRSMVKSLGLVALRLDLEDWSSVELPLETLLLFAVDKRPKVRRCAQSCLEELSKNCRSSSIVKKTSKVVHCMHRKYIALVKNSYSIEPTNAALNNTTSKPEHLEALHMLNVLNTMLPYISDKIRMKILSDSYELLGCHFSWPTRHILRILEALLEQSDVKVLVPKAENVMSALTIYVSSAEKNPVDTIVSASSLLKNVLRKFGDVFPTMWIRYLPLVFTSLIGYLGSDSDTSKLVADILKELINFHINQSLFRLGKGQSDNYKMESSPEAAAVASICSVSDKMLKKCIFPTEHMLEVMSVLFLKLGGSSIFFMKEILLRLAQFALNVDEEKPNMKHLEQCLGAAVIAVGPEKLLSLVPIAIDMDKSTFSNSWIIPILKKYVVGASLQYFLDNIAPLAKYIQQSCKKVKKESIRKSLQSCFHSLWDLLPAFCRYPIDISEKIESLSMLCVVVLKEEPSLHEIIASALQVLVHSNRDDTRHCVDEPCSIFSQNFEMEFTSFCYSREVASKNMKALASRSMELFQILKDIFFDSPDKRECIKDALGSLGFIIPSEYIRNFFLSELKIVEQSSILTDSEENKRVGEAKAVLEKNEERSRLVMELASSFVEAADTDLTNIIFDLVRSSLLDINGVCQCEAYFTLSRILKEKDFYTSAQLDEVIELLFSVKLPVDASSLKNRLLCFDSLLVYMLKSHAADMNTKAFLILNEILLTLKSKKESRKLAYDSLITISAKLKTPDPDNADSDLLRLFSMVMGYLSSSSPHIMSGAVSALSLLIYQDAAFCLSVPNLIPSVLLLLQNKANEVIKATLGFIKVLVSSLICNDLRNLVPEILQGVLPWSLVSKYHFRSKVSIILEILIRKCSLQAVENQTPDKYKGFVKSVTKGRANRKRDKESKTADSTERSVDLKTKGGKKRLRDNALNPSEKHSKDNSSSSRKKTWNKPENGFSNSKSSSKMMSKGFRSRSNSAGRLNSHSQNKAWTRNASTNHKRRYAEKQNISGVDTRTKRQRQSLNVASDKKPKLDKLSVASKSLASSRFNKHRRRSS</sequence>
<feature type="compositionally biased region" description="Acidic residues" evidence="2">
    <location>
        <begin position="8"/>
        <end position="18"/>
    </location>
</feature>
<accession>A0ABD0UDM0</accession>
<feature type="compositionally biased region" description="Basic residues" evidence="2">
    <location>
        <begin position="27"/>
        <end position="38"/>
    </location>
</feature>
<keyword evidence="6" id="KW-1185">Reference proteome</keyword>
<name>A0ABD0UDM0_DENTH</name>
<feature type="compositionally biased region" description="Low complexity" evidence="2">
    <location>
        <begin position="1119"/>
        <end position="1139"/>
    </location>
</feature>
<dbReference type="SUPFAM" id="SSF48371">
    <property type="entry name" value="ARM repeat"/>
    <property type="match status" value="1"/>
</dbReference>
<dbReference type="PANTHER" id="PTHR48412:SF1">
    <property type="entry name" value="ARM REPEAT SUPERFAMILY PROTEIN"/>
    <property type="match status" value="1"/>
</dbReference>
<feature type="domain" description="RRP12 HEAT" evidence="3">
    <location>
        <begin position="408"/>
        <end position="706"/>
    </location>
</feature>
<feature type="domain" description="RRP12 N-terminal HEAT" evidence="4">
    <location>
        <begin position="61"/>
        <end position="339"/>
    </location>
</feature>
<evidence type="ECO:0000259" key="4">
    <source>
        <dbReference type="Pfam" id="PF25772"/>
    </source>
</evidence>
<evidence type="ECO:0000256" key="2">
    <source>
        <dbReference type="SAM" id="MobiDB-lite"/>
    </source>
</evidence>
<protein>
    <recommendedName>
        <fullName evidence="7">RRP12-like protein</fullName>
    </recommendedName>
</protein>
<dbReference type="EMBL" id="JANQDX010000015">
    <property type="protein sequence ID" value="KAL0910934.1"/>
    <property type="molecule type" value="Genomic_DNA"/>
</dbReference>
<feature type="compositionally biased region" description="Low complexity" evidence="2">
    <location>
        <begin position="1199"/>
        <end position="1209"/>
    </location>
</feature>
<dbReference type="AlphaFoldDB" id="A0ABD0UDM0"/>
<evidence type="ECO:0000256" key="1">
    <source>
        <dbReference type="ARBA" id="ARBA00007690"/>
    </source>
</evidence>
<dbReference type="InterPro" id="IPR016024">
    <property type="entry name" value="ARM-type_fold"/>
</dbReference>
<comment type="similarity">
    <text evidence="1">Belongs to the RRP12 family.</text>
</comment>
<feature type="compositionally biased region" description="Polar residues" evidence="2">
    <location>
        <begin position="1140"/>
        <end position="1160"/>
    </location>
</feature>
<feature type="region of interest" description="Disordered" evidence="2">
    <location>
        <begin position="1"/>
        <end position="59"/>
    </location>
</feature>
<dbReference type="Gene3D" id="1.25.10.10">
    <property type="entry name" value="Leucine-rich Repeat Variant"/>
    <property type="match status" value="1"/>
</dbReference>
<gene>
    <name evidence="5" type="ORF">M5K25_019030</name>
</gene>
<dbReference type="Pfam" id="PF25772">
    <property type="entry name" value="HEAT_RRP12_N"/>
    <property type="match status" value="1"/>
</dbReference>
<organism evidence="5 6">
    <name type="scientific">Dendrobium thyrsiflorum</name>
    <name type="common">Pinecone-like raceme dendrobium</name>
    <name type="synonym">Orchid</name>
    <dbReference type="NCBI Taxonomy" id="117978"/>
    <lineage>
        <taxon>Eukaryota</taxon>
        <taxon>Viridiplantae</taxon>
        <taxon>Streptophyta</taxon>
        <taxon>Embryophyta</taxon>
        <taxon>Tracheophyta</taxon>
        <taxon>Spermatophyta</taxon>
        <taxon>Magnoliopsida</taxon>
        <taxon>Liliopsida</taxon>
        <taxon>Asparagales</taxon>
        <taxon>Orchidaceae</taxon>
        <taxon>Epidendroideae</taxon>
        <taxon>Malaxideae</taxon>
        <taxon>Dendrobiinae</taxon>
        <taxon>Dendrobium</taxon>
    </lineage>
</organism>
<comment type="caution">
    <text evidence="5">The sequence shown here is derived from an EMBL/GenBank/DDBJ whole genome shotgun (WGS) entry which is preliminary data.</text>
</comment>
<evidence type="ECO:0000313" key="5">
    <source>
        <dbReference type="EMBL" id="KAL0910934.1"/>
    </source>
</evidence>